<feature type="signal peptide" evidence="4">
    <location>
        <begin position="1"/>
        <end position="22"/>
    </location>
</feature>
<dbReference type="GO" id="GO:0003723">
    <property type="term" value="F:RNA binding"/>
    <property type="evidence" value="ECO:0007669"/>
    <property type="project" value="InterPro"/>
</dbReference>
<dbReference type="Proteomes" id="UP000807469">
    <property type="component" value="Unassembled WGS sequence"/>
</dbReference>
<dbReference type="Gene3D" id="3.10.450.30">
    <property type="entry name" value="Microbial ribonucleases"/>
    <property type="match status" value="1"/>
</dbReference>
<dbReference type="GO" id="GO:0004540">
    <property type="term" value="F:RNA nuclease activity"/>
    <property type="evidence" value="ECO:0007669"/>
    <property type="project" value="InterPro"/>
</dbReference>
<feature type="region of interest" description="Disordered" evidence="3">
    <location>
        <begin position="150"/>
        <end position="172"/>
    </location>
</feature>
<organism evidence="5 6">
    <name type="scientific">Pholiota conissans</name>
    <dbReference type="NCBI Taxonomy" id="109636"/>
    <lineage>
        <taxon>Eukaryota</taxon>
        <taxon>Fungi</taxon>
        <taxon>Dikarya</taxon>
        <taxon>Basidiomycota</taxon>
        <taxon>Agaricomycotina</taxon>
        <taxon>Agaricomycetes</taxon>
        <taxon>Agaricomycetidae</taxon>
        <taxon>Agaricales</taxon>
        <taxon>Agaricineae</taxon>
        <taxon>Strophariaceae</taxon>
        <taxon>Pholiota</taxon>
    </lineage>
</organism>
<dbReference type="GO" id="GO:0016787">
    <property type="term" value="F:hydrolase activity"/>
    <property type="evidence" value="ECO:0007669"/>
    <property type="project" value="UniProtKB-KW"/>
</dbReference>
<feature type="region of interest" description="Disordered" evidence="3">
    <location>
        <begin position="83"/>
        <end position="112"/>
    </location>
</feature>
<evidence type="ECO:0000313" key="6">
    <source>
        <dbReference type="Proteomes" id="UP000807469"/>
    </source>
</evidence>
<accession>A0A9P5Z993</accession>
<keyword evidence="4" id="KW-0732">Signal</keyword>
<comment type="caution">
    <text evidence="5">The sequence shown here is derived from an EMBL/GenBank/DDBJ whole genome shotgun (WGS) entry which is preliminary data.</text>
</comment>
<proteinExistence type="predicted"/>
<dbReference type="AlphaFoldDB" id="A0A9P5Z993"/>
<protein>
    <submittedName>
        <fullName evidence="5">Uncharacterized protein</fullName>
    </submittedName>
</protein>
<dbReference type="EMBL" id="MU155167">
    <property type="protein sequence ID" value="KAF9482324.1"/>
    <property type="molecule type" value="Genomic_DNA"/>
</dbReference>
<gene>
    <name evidence="5" type="ORF">BDN70DRAFT_991249</name>
</gene>
<feature type="chain" id="PRO_5040257806" evidence="4">
    <location>
        <begin position="23"/>
        <end position="348"/>
    </location>
</feature>
<keyword evidence="6" id="KW-1185">Reference proteome</keyword>
<keyword evidence="2" id="KW-0378">Hydrolase</keyword>
<evidence type="ECO:0000256" key="1">
    <source>
        <dbReference type="ARBA" id="ARBA00022722"/>
    </source>
</evidence>
<reference evidence="5" key="1">
    <citation type="submission" date="2020-11" db="EMBL/GenBank/DDBJ databases">
        <authorList>
            <consortium name="DOE Joint Genome Institute"/>
            <person name="Ahrendt S."/>
            <person name="Riley R."/>
            <person name="Andreopoulos W."/>
            <person name="Labutti K."/>
            <person name="Pangilinan J."/>
            <person name="Ruiz-Duenas F.J."/>
            <person name="Barrasa J.M."/>
            <person name="Sanchez-Garcia M."/>
            <person name="Camarero S."/>
            <person name="Miyauchi S."/>
            <person name="Serrano A."/>
            <person name="Linde D."/>
            <person name="Babiker R."/>
            <person name="Drula E."/>
            <person name="Ayuso-Fernandez I."/>
            <person name="Pacheco R."/>
            <person name="Padilla G."/>
            <person name="Ferreira P."/>
            <person name="Barriuso J."/>
            <person name="Kellner H."/>
            <person name="Castanera R."/>
            <person name="Alfaro M."/>
            <person name="Ramirez L."/>
            <person name="Pisabarro A.G."/>
            <person name="Kuo A."/>
            <person name="Tritt A."/>
            <person name="Lipzen A."/>
            <person name="He G."/>
            <person name="Yan M."/>
            <person name="Ng V."/>
            <person name="Cullen D."/>
            <person name="Martin F."/>
            <person name="Rosso M.-N."/>
            <person name="Henrissat B."/>
            <person name="Hibbett D."/>
            <person name="Martinez A.T."/>
            <person name="Grigoriev I.V."/>
        </authorList>
    </citation>
    <scope>NUCLEOTIDE SEQUENCE</scope>
    <source>
        <strain evidence="5">CIRM-BRFM 674</strain>
    </source>
</reference>
<dbReference type="SUPFAM" id="SSF53933">
    <property type="entry name" value="Microbial ribonucleases"/>
    <property type="match status" value="1"/>
</dbReference>
<evidence type="ECO:0000256" key="2">
    <source>
        <dbReference type="ARBA" id="ARBA00022801"/>
    </source>
</evidence>
<dbReference type="InterPro" id="IPR016191">
    <property type="entry name" value="Ribonuclease/ribotoxin"/>
</dbReference>
<sequence length="348" mass="37792">MYPRFFLTVLPVLLSVVVPSLSLPVQSSDLVSVEARSFDLSSDSQAVFARDVADDSSLFERDDVEFEIVARADDEDIFRRATPRPKVSKAAQTARKDAVRAKVTHNQGANASKKAALIAANHPPQGKPARKKYKKDANGHITSGWRADARAKGFRPPKQPKTPKPNMAKGEHKTNAKAVASQAAANARRQAKKAAGRAHHAPINAIHEHTRTHGNMPARDAKYHVPGHGTLKGKAVRTGAYNLAKQEVYGHKKDKYPVAFKNMEQGPPGGRHVPIPTMAGHGHEYPINNQRHGFHATSTENPGPVRGIYQKNAAGGYNIQGVVAHDTTKKEGDAGYNDHHLITPTHGP</sequence>
<evidence type="ECO:0000313" key="5">
    <source>
        <dbReference type="EMBL" id="KAF9482324.1"/>
    </source>
</evidence>
<name>A0A9P5Z993_9AGAR</name>
<evidence type="ECO:0000256" key="4">
    <source>
        <dbReference type="SAM" id="SignalP"/>
    </source>
</evidence>
<keyword evidence="1" id="KW-0540">Nuclease</keyword>
<evidence type="ECO:0000256" key="3">
    <source>
        <dbReference type="SAM" id="MobiDB-lite"/>
    </source>
</evidence>